<evidence type="ECO:0000313" key="1">
    <source>
        <dbReference type="EMBL" id="QZE13739.1"/>
    </source>
</evidence>
<evidence type="ECO:0000313" key="2">
    <source>
        <dbReference type="Proteomes" id="UP000826212"/>
    </source>
</evidence>
<dbReference type="Proteomes" id="UP000826212">
    <property type="component" value="Chromosome"/>
</dbReference>
<keyword evidence="2" id="KW-1185">Reference proteome</keyword>
<gene>
    <name evidence="1" type="ORF">K4L44_14390</name>
</gene>
<sequence length="254" mass="30207">MMPILVSCKYAPINSRSTGPEYSRLKSVTVSIDQNNQTKQTKAFNDYNNDGLLIRSNTYDKSNELIHYKLYYYNLDGNIQDIITYFKKNSHQKHFVVKEMIIYEYDKRNHVTEKIVNSLVLTKNRTVRFFYDQDGLLIKQQVIKDKKITKESAYTYDHEGKRTKKKIDFILTDHTNQIKYDYTDGVLTSETTYNEEGKVISCRNFYYNTINERILEEHYIYSPKHTSTIRRHFNYEVTNKLLSNMNTEGEIDEL</sequence>
<proteinExistence type="predicted"/>
<reference evidence="1" key="1">
    <citation type="submission" date="2021-08" db="EMBL/GenBank/DDBJ databases">
        <title>Novel anaerobic bacterium isolated from sea squirt in East Sea, Republic of Korea.</title>
        <authorList>
            <person name="Nguyen T.H."/>
            <person name="Li Z."/>
            <person name="Lee Y.-J."/>
            <person name="Ko J."/>
            <person name="Kim S.-G."/>
        </authorList>
    </citation>
    <scope>NUCLEOTIDE SEQUENCE</scope>
    <source>
        <strain evidence="1">KCTC 25031</strain>
    </source>
</reference>
<dbReference type="EMBL" id="CP081303">
    <property type="protein sequence ID" value="QZE13739.1"/>
    <property type="molecule type" value="Genomic_DNA"/>
</dbReference>
<organism evidence="1 2">
    <name type="scientific">Halosquirtibacter laminarini</name>
    <dbReference type="NCBI Taxonomy" id="3374600"/>
    <lineage>
        <taxon>Bacteria</taxon>
        <taxon>Pseudomonadati</taxon>
        <taxon>Bacteroidota</taxon>
        <taxon>Bacteroidia</taxon>
        <taxon>Marinilabiliales</taxon>
        <taxon>Prolixibacteraceae</taxon>
        <taxon>Halosquirtibacter</taxon>
    </lineage>
</organism>
<protein>
    <submittedName>
        <fullName evidence="1">Uncharacterized protein</fullName>
    </submittedName>
</protein>
<accession>A0AC61NDY3</accession>
<name>A0AC61NDY3_9BACT</name>